<dbReference type="InterPro" id="IPR032675">
    <property type="entry name" value="LRR_dom_sf"/>
</dbReference>
<evidence type="ECO:0000256" key="7">
    <source>
        <dbReference type="ARBA" id="ARBA00023180"/>
    </source>
</evidence>
<proteinExistence type="predicted"/>
<keyword evidence="6" id="KW-0675">Receptor</keyword>
<comment type="subcellular location">
    <subcellularLocation>
        <location evidence="1">Membrane</location>
        <topology evidence="1">Single-pass type I membrane protein</topology>
    </subcellularLocation>
</comment>
<dbReference type="EC" id="2.7.11.1" evidence="8"/>
<dbReference type="InterPro" id="IPR046956">
    <property type="entry name" value="RLP23-like"/>
</dbReference>
<keyword evidence="8" id="KW-0723">Serine/threonine-protein kinase</keyword>
<evidence type="ECO:0000313" key="9">
    <source>
        <dbReference type="Proteomes" id="UP000238479"/>
    </source>
</evidence>
<keyword evidence="3" id="KW-0732">Signal</keyword>
<dbReference type="STRING" id="74649.A0A2P6R353"/>
<dbReference type="Proteomes" id="UP000238479">
    <property type="component" value="Chromosome 4"/>
</dbReference>
<keyword evidence="8" id="KW-0418">Kinase</keyword>
<keyword evidence="8" id="KW-0808">Transferase</keyword>
<protein>
    <submittedName>
        <fullName evidence="8">Putative non-specific serine/threonine protein kinase</fullName>
        <ecNumber evidence="8">2.7.11.1</ecNumber>
    </submittedName>
</protein>
<evidence type="ECO:0000256" key="2">
    <source>
        <dbReference type="ARBA" id="ARBA00022692"/>
    </source>
</evidence>
<evidence type="ECO:0000256" key="6">
    <source>
        <dbReference type="ARBA" id="ARBA00023170"/>
    </source>
</evidence>
<dbReference type="PANTHER" id="PTHR48063:SF90">
    <property type="entry name" value="OS11G0565920 PROTEIN"/>
    <property type="match status" value="1"/>
</dbReference>
<keyword evidence="4" id="KW-1133">Transmembrane helix</keyword>
<gene>
    <name evidence="8" type="ORF">RchiOBHm_Chr4g0440611</name>
</gene>
<evidence type="ECO:0000256" key="5">
    <source>
        <dbReference type="ARBA" id="ARBA00023136"/>
    </source>
</evidence>
<keyword evidence="2" id="KW-0812">Transmembrane</keyword>
<keyword evidence="7" id="KW-0325">Glycoprotein</keyword>
<evidence type="ECO:0000256" key="3">
    <source>
        <dbReference type="ARBA" id="ARBA00022729"/>
    </source>
</evidence>
<evidence type="ECO:0000313" key="8">
    <source>
        <dbReference type="EMBL" id="PRQ40856.1"/>
    </source>
</evidence>
<organism evidence="8 9">
    <name type="scientific">Rosa chinensis</name>
    <name type="common">China rose</name>
    <dbReference type="NCBI Taxonomy" id="74649"/>
    <lineage>
        <taxon>Eukaryota</taxon>
        <taxon>Viridiplantae</taxon>
        <taxon>Streptophyta</taxon>
        <taxon>Embryophyta</taxon>
        <taxon>Tracheophyta</taxon>
        <taxon>Spermatophyta</taxon>
        <taxon>Magnoliopsida</taxon>
        <taxon>eudicotyledons</taxon>
        <taxon>Gunneridae</taxon>
        <taxon>Pentapetalae</taxon>
        <taxon>rosids</taxon>
        <taxon>fabids</taxon>
        <taxon>Rosales</taxon>
        <taxon>Rosaceae</taxon>
        <taxon>Rosoideae</taxon>
        <taxon>Rosoideae incertae sedis</taxon>
        <taxon>Rosa</taxon>
    </lineage>
</organism>
<name>A0A2P6R353_ROSCH</name>
<keyword evidence="9" id="KW-1185">Reference proteome</keyword>
<reference evidence="8 9" key="1">
    <citation type="journal article" date="2018" name="Nat. Genet.">
        <title>The Rosa genome provides new insights in the design of modern roses.</title>
        <authorList>
            <person name="Bendahmane M."/>
        </authorList>
    </citation>
    <scope>NUCLEOTIDE SEQUENCE [LARGE SCALE GENOMIC DNA]</scope>
    <source>
        <strain evidence="9">cv. Old Blush</strain>
    </source>
</reference>
<comment type="caution">
    <text evidence="8">The sequence shown here is derived from an EMBL/GenBank/DDBJ whole genome shotgun (WGS) entry which is preliminary data.</text>
</comment>
<keyword evidence="5" id="KW-0472">Membrane</keyword>
<sequence length="260" mass="29280">MDVQQFVEDLSTCSNSSLEVLDFMSSNLHGSLPESLGSLKYLESELILGSSPSHNRKSVTFAGPGPGLQQHDEWHHPRKYRTTFRVESIATLGVWGGSWEGVISEIHLHNLSSLISFSLSSTNSLVFHVSLDWTPPFNLLFLSISDCKLMNPAFPMWLRNQSFLDEINFSNVGISDSIPDWFWKMSQSYYDWWFTVDLSDNQLRGRLPSTVNFCVGAYVNLNTNFLEGSLPLWQNVTFSGPIPTSIGEEMPKMVTLDLSS</sequence>
<dbReference type="SUPFAM" id="SSF52047">
    <property type="entry name" value="RNI-like"/>
    <property type="match status" value="1"/>
</dbReference>
<evidence type="ECO:0000256" key="4">
    <source>
        <dbReference type="ARBA" id="ARBA00022989"/>
    </source>
</evidence>
<dbReference type="EMBL" id="PDCK01000042">
    <property type="protein sequence ID" value="PRQ40856.1"/>
    <property type="molecule type" value="Genomic_DNA"/>
</dbReference>
<dbReference type="AlphaFoldDB" id="A0A2P6R353"/>
<dbReference type="GO" id="GO:0016020">
    <property type="term" value="C:membrane"/>
    <property type="evidence" value="ECO:0007669"/>
    <property type="project" value="UniProtKB-SubCell"/>
</dbReference>
<accession>A0A2P6R353</accession>
<dbReference type="PANTHER" id="PTHR48063">
    <property type="entry name" value="LRR RECEPTOR-LIKE KINASE"/>
    <property type="match status" value="1"/>
</dbReference>
<dbReference type="Gene3D" id="3.80.10.10">
    <property type="entry name" value="Ribonuclease Inhibitor"/>
    <property type="match status" value="1"/>
</dbReference>
<dbReference type="GO" id="GO:0004674">
    <property type="term" value="F:protein serine/threonine kinase activity"/>
    <property type="evidence" value="ECO:0007669"/>
    <property type="project" value="UniProtKB-KW"/>
</dbReference>
<evidence type="ECO:0000256" key="1">
    <source>
        <dbReference type="ARBA" id="ARBA00004479"/>
    </source>
</evidence>
<dbReference type="Gramene" id="PRQ40856">
    <property type="protein sequence ID" value="PRQ40856"/>
    <property type="gene ID" value="RchiOBHm_Chr4g0440611"/>
</dbReference>